<evidence type="ECO:0000256" key="1">
    <source>
        <dbReference type="SAM" id="Coils"/>
    </source>
</evidence>
<name>A0A8D8UJC5_9HEMI</name>
<evidence type="ECO:0000256" key="2">
    <source>
        <dbReference type="SAM" id="MobiDB-lite"/>
    </source>
</evidence>
<feature type="compositionally biased region" description="Low complexity" evidence="2">
    <location>
        <begin position="131"/>
        <end position="150"/>
    </location>
</feature>
<dbReference type="EMBL" id="HBUF01342753">
    <property type="protein sequence ID" value="CAG6705846.1"/>
    <property type="molecule type" value="Transcribed_RNA"/>
</dbReference>
<evidence type="ECO:0000313" key="3">
    <source>
        <dbReference type="EMBL" id="CAG6705841.1"/>
    </source>
</evidence>
<feature type="compositionally biased region" description="Pro residues" evidence="2">
    <location>
        <begin position="732"/>
        <end position="765"/>
    </location>
</feature>
<feature type="compositionally biased region" description="Low complexity" evidence="2">
    <location>
        <begin position="215"/>
        <end position="231"/>
    </location>
</feature>
<dbReference type="GO" id="GO:0031252">
    <property type="term" value="C:cell leading edge"/>
    <property type="evidence" value="ECO:0007669"/>
    <property type="project" value="TreeGrafter"/>
</dbReference>
<sequence length="872" mass="95468">MSVANLKNKFSNQGDAPLKAPGTSFLHGNKFGGAANTIPVVQQNGSGEPKPNANRWGTLRRGSNGSDNENKPLNGGSSVQNGSNPHEGLIKRQSSENFGVTLKKVVSPCESDQSNNRSFLHNTNNGGINLKSAPSSPKSPASQTISFKSAPPSPPTTKTPVFKVADNSKFAKVQQEKIQTASPSSLQSFAPSTTTVSPSLAEGKKSPERGYNDMNSFSNGGSPNSNGPLNGMTPNKSNLFNSIVKPNTNGSSISNSPYSNTNLNKVNSFDEPDSVKTNSSSEPSRKFGQVRETSPTTPNGIPTKFGGGQQNINNTTPVNGNGKFVATKTIGNALGKILPKPPNYLNVAPVSSVPTSIPVPRKGSADTQLSPASPTGHNPADRWRLKCEDSERKRKALIGENQKVQRDLAELEKKFELLKKDHENTKSDLHKKDYQLNHLRNLSEGVYKEYDQLKHQHELEVSTMRKAMDRASRWYQENKELKRKSSVLKERVKKAAPHLEQIDDELDSPSGGGSGDDPDSEIQDLRSTITDLTHEVSRLQSSLNTAKQQEFDAQEQVVELTASLEQEKRARQKAEFSLKELEAKHSNLDKVSRMVAQEVSNLNEKFERQRKHSQAIQQQADQAKKERNVLAHQSQLLMLEAMADERFAQLLTEIENLKSQLEDEQLKHRSEIEMLQEKLEDRETEPYVEILEEKLKVIENELSIAQEKNERAETRLMELESASSNHGNSGAPRPPGPPPPPPPSGMPPPPPPPGCMPPPPPPLPPTSCGMGIRGAKSSDIKNVTLRRRESAAVMDMANLLGISNDGSKPTPQGGAIDDLINQLKEGKFTLKATEKKAQQKKEEESPAVVQEMMNVLGTLKKRPKKQPSVEAS</sequence>
<dbReference type="GO" id="GO:0044295">
    <property type="term" value="C:axonal growth cone"/>
    <property type="evidence" value="ECO:0007669"/>
    <property type="project" value="TreeGrafter"/>
</dbReference>
<protein>
    <recommendedName>
        <fullName evidence="4">Shootin-1</fullName>
    </recommendedName>
</protein>
<feature type="region of interest" description="Disordered" evidence="2">
    <location>
        <begin position="1"/>
        <end position="95"/>
    </location>
</feature>
<dbReference type="GO" id="GO:2001224">
    <property type="term" value="P:positive regulation of neuron migration"/>
    <property type="evidence" value="ECO:0007669"/>
    <property type="project" value="TreeGrafter"/>
</dbReference>
<feature type="region of interest" description="Disordered" evidence="2">
    <location>
        <begin position="174"/>
        <end position="320"/>
    </location>
</feature>
<feature type="region of interest" description="Disordered" evidence="2">
    <location>
        <begin position="108"/>
        <end position="161"/>
    </location>
</feature>
<feature type="compositionally biased region" description="Polar residues" evidence="2">
    <location>
        <begin position="232"/>
        <end position="267"/>
    </location>
</feature>
<feature type="compositionally biased region" description="Polar residues" evidence="2">
    <location>
        <begin position="291"/>
        <end position="300"/>
    </location>
</feature>
<dbReference type="PANTHER" id="PTHR46606:SF5">
    <property type="entry name" value="SHOOTIN-1"/>
    <property type="match status" value="1"/>
</dbReference>
<dbReference type="EMBL" id="HBUF01342749">
    <property type="protein sequence ID" value="CAG6705836.1"/>
    <property type="molecule type" value="Transcribed_RNA"/>
</dbReference>
<feature type="compositionally biased region" description="Polar residues" evidence="2">
    <location>
        <begin position="310"/>
        <end position="319"/>
    </location>
</feature>
<feature type="compositionally biased region" description="Basic and acidic residues" evidence="2">
    <location>
        <begin position="202"/>
        <end position="211"/>
    </location>
</feature>
<dbReference type="PANTHER" id="PTHR46606">
    <property type="entry name" value="SHOOTIN-1"/>
    <property type="match status" value="1"/>
</dbReference>
<dbReference type="GO" id="GO:0048812">
    <property type="term" value="P:neuron projection morphogenesis"/>
    <property type="evidence" value="ECO:0007669"/>
    <property type="project" value="TreeGrafter"/>
</dbReference>
<dbReference type="InterPro" id="IPR024849">
    <property type="entry name" value="Shootin-1"/>
</dbReference>
<feature type="region of interest" description="Disordered" evidence="2">
    <location>
        <begin position="720"/>
        <end position="784"/>
    </location>
</feature>
<feature type="region of interest" description="Disordered" evidence="2">
    <location>
        <begin position="495"/>
        <end position="522"/>
    </location>
</feature>
<organism evidence="3">
    <name type="scientific">Cacopsylla melanoneura</name>
    <dbReference type="NCBI Taxonomy" id="428564"/>
    <lineage>
        <taxon>Eukaryota</taxon>
        <taxon>Metazoa</taxon>
        <taxon>Ecdysozoa</taxon>
        <taxon>Arthropoda</taxon>
        <taxon>Hexapoda</taxon>
        <taxon>Insecta</taxon>
        <taxon>Pterygota</taxon>
        <taxon>Neoptera</taxon>
        <taxon>Paraneoptera</taxon>
        <taxon>Hemiptera</taxon>
        <taxon>Sternorrhyncha</taxon>
        <taxon>Psylloidea</taxon>
        <taxon>Psyllidae</taxon>
        <taxon>Psyllinae</taxon>
        <taxon>Cacopsylla</taxon>
    </lineage>
</organism>
<feature type="coiled-coil region" evidence="1">
    <location>
        <begin position="387"/>
        <end position="428"/>
    </location>
</feature>
<feature type="compositionally biased region" description="Polar residues" evidence="2">
    <location>
        <begin position="365"/>
        <end position="376"/>
    </location>
</feature>
<feature type="compositionally biased region" description="Polar residues" evidence="2">
    <location>
        <begin position="176"/>
        <end position="198"/>
    </location>
</feature>
<evidence type="ECO:0008006" key="4">
    <source>
        <dbReference type="Google" id="ProtNLM"/>
    </source>
</evidence>
<feature type="region of interest" description="Disordered" evidence="2">
    <location>
        <begin position="360"/>
        <end position="381"/>
    </location>
</feature>
<feature type="compositionally biased region" description="Polar residues" evidence="2">
    <location>
        <begin position="110"/>
        <end position="127"/>
    </location>
</feature>
<accession>A0A8D8UJC5</accession>
<dbReference type="GO" id="GO:0005737">
    <property type="term" value="C:cytoplasm"/>
    <property type="evidence" value="ECO:0007669"/>
    <property type="project" value="TreeGrafter"/>
</dbReference>
<feature type="compositionally biased region" description="Polar residues" evidence="2">
    <location>
        <begin position="75"/>
        <end position="84"/>
    </location>
</feature>
<reference evidence="3" key="1">
    <citation type="submission" date="2021-05" db="EMBL/GenBank/DDBJ databases">
        <authorList>
            <person name="Alioto T."/>
            <person name="Alioto T."/>
            <person name="Gomez Garrido J."/>
        </authorList>
    </citation>
    <scope>NUCLEOTIDE SEQUENCE</scope>
</reference>
<keyword evidence="1" id="KW-0175">Coiled coil</keyword>
<dbReference type="EMBL" id="HBUF01342751">
    <property type="protein sequence ID" value="CAG6705841.1"/>
    <property type="molecule type" value="Transcribed_RNA"/>
</dbReference>
<proteinExistence type="predicted"/>
<dbReference type="AlphaFoldDB" id="A0A8D8UJC5"/>